<feature type="signal peptide" evidence="1">
    <location>
        <begin position="1"/>
        <end position="19"/>
    </location>
</feature>
<sequence>MMKKFIVLICLFYSTVFMAQTPVAVKARLYKPVEKDVISIQHNNQPIEKLGQNVYKTFQLKANDRLTFFINDNVVETIEVSQKTIDRKRLNILLTESTVLDEIEIEYTNLNNKLGLDSGQKYTKAERAVKKDNQITYKDNYSATGNIKLDGLVNKLSGRSKANKKALSIEREIDAMNRFLDAYPADYLYENYKLPKEKAPYFALQMINFIDDQTNLKSDAFRMLMEEQLLNFKYD</sequence>
<evidence type="ECO:0008006" key="4">
    <source>
        <dbReference type="Google" id="ProtNLM"/>
    </source>
</evidence>
<dbReference type="EMBL" id="FNXE01000001">
    <property type="protein sequence ID" value="SEH53349.1"/>
    <property type="molecule type" value="Genomic_DNA"/>
</dbReference>
<protein>
    <recommendedName>
        <fullName evidence="4">DUF4369 domain-containing protein</fullName>
    </recommendedName>
</protein>
<gene>
    <name evidence="2" type="ORF">SAMN02927937_00005</name>
</gene>
<dbReference type="STRING" id="1159016.SAMN02927937_00005"/>
<evidence type="ECO:0000313" key="2">
    <source>
        <dbReference type="EMBL" id="SEH53349.1"/>
    </source>
</evidence>
<evidence type="ECO:0000313" key="3">
    <source>
        <dbReference type="Proteomes" id="UP000199634"/>
    </source>
</evidence>
<feature type="chain" id="PRO_5011777187" description="DUF4369 domain-containing protein" evidence="1">
    <location>
        <begin position="20"/>
        <end position="235"/>
    </location>
</feature>
<evidence type="ECO:0000256" key="1">
    <source>
        <dbReference type="SAM" id="SignalP"/>
    </source>
</evidence>
<dbReference type="Proteomes" id="UP000199634">
    <property type="component" value="Unassembled WGS sequence"/>
</dbReference>
<reference evidence="2 3" key="1">
    <citation type="submission" date="2016-10" db="EMBL/GenBank/DDBJ databases">
        <authorList>
            <person name="de Groot N.N."/>
        </authorList>
    </citation>
    <scope>NUCLEOTIDE SEQUENCE [LARGE SCALE GENOMIC DNA]</scope>
    <source>
        <strain evidence="2 3">CGMCC 1.10825</strain>
    </source>
</reference>
<dbReference type="AlphaFoldDB" id="A0A1H6J3H2"/>
<keyword evidence="3" id="KW-1185">Reference proteome</keyword>
<keyword evidence="1" id="KW-0732">Signal</keyword>
<accession>A0A1H6J3H2</accession>
<name>A0A1H6J3H2_9FLAO</name>
<organism evidence="2 3">
    <name type="scientific">Paenimyroides marinum</name>
    <dbReference type="NCBI Taxonomy" id="1159016"/>
    <lineage>
        <taxon>Bacteria</taxon>
        <taxon>Pseudomonadati</taxon>
        <taxon>Bacteroidota</taxon>
        <taxon>Flavobacteriia</taxon>
        <taxon>Flavobacteriales</taxon>
        <taxon>Flavobacteriaceae</taxon>
        <taxon>Paenimyroides</taxon>
    </lineage>
</organism>
<proteinExistence type="predicted"/>